<keyword evidence="2" id="KW-0813">Transport</keyword>
<keyword evidence="4 6" id="KW-0067">ATP-binding</keyword>
<dbReference type="InterPro" id="IPR003593">
    <property type="entry name" value="AAA+_ATPase"/>
</dbReference>
<dbReference type="EMBL" id="PDJQ01000001">
    <property type="protein sequence ID" value="PFG75019.1"/>
    <property type="molecule type" value="Genomic_DNA"/>
</dbReference>
<dbReference type="GO" id="GO:0016887">
    <property type="term" value="F:ATP hydrolysis activity"/>
    <property type="evidence" value="ECO:0007669"/>
    <property type="project" value="InterPro"/>
</dbReference>
<dbReference type="Pfam" id="PF00005">
    <property type="entry name" value="ABC_tran"/>
    <property type="match status" value="1"/>
</dbReference>
<protein>
    <submittedName>
        <fullName evidence="6">ABC-2 type transport system ATP-binding protein</fullName>
    </submittedName>
</protein>
<dbReference type="CDD" id="cd03230">
    <property type="entry name" value="ABC_DR_subfamily_A"/>
    <property type="match status" value="1"/>
</dbReference>
<dbReference type="InterPro" id="IPR050763">
    <property type="entry name" value="ABC_transporter_ATP-binding"/>
</dbReference>
<sequence length="296" mass="32235">MPDPAIETRGLTKRFGSITAVDRLDLAVHRGEVFGFLGPNGAGKTTTIRLLLGFINPTAGSSLVFGRPGADPAARRRIGYLPADLAFDPRYTTSDLIDFFGSLRGGYDHPFTAALLERFALDPSRPIGDLSTGNRRKVGIVQAFMHRPDLYILDEPTSGLDPLLQQEFQRLVREEVARGATVFLSSHVLPEVEALASRVGILRRGRLVTVAAIDELRRKARQRIDIYTAGPPPRGLFEQLPGVRTVSYHDSGVHLVVEGAVDAVIKAAAGLTVERIHTPGQDLEDLFLEYYQGGGA</sequence>
<accession>A0A2A9HJI5</accession>
<dbReference type="SUPFAM" id="SSF52540">
    <property type="entry name" value="P-loop containing nucleoside triphosphate hydrolases"/>
    <property type="match status" value="1"/>
</dbReference>
<dbReference type="RefSeq" id="WP_098504362.1">
    <property type="nucleotide sequence ID" value="NZ_PDJQ01000001.1"/>
</dbReference>
<gene>
    <name evidence="6" type="ORF">A9A59_2277</name>
</gene>
<dbReference type="GO" id="GO:0005524">
    <property type="term" value="F:ATP binding"/>
    <property type="evidence" value="ECO:0007669"/>
    <property type="project" value="UniProtKB-KW"/>
</dbReference>
<organism evidence="6 7">
    <name type="scientific">Tepidiforma thermophila (strain KCTC 52669 / CGMCC 1.13589 / G233)</name>
    <dbReference type="NCBI Taxonomy" id="2761530"/>
    <lineage>
        <taxon>Bacteria</taxon>
        <taxon>Bacillati</taxon>
        <taxon>Chloroflexota</taxon>
        <taxon>Tepidiformia</taxon>
        <taxon>Tepidiformales</taxon>
        <taxon>Tepidiformaceae</taxon>
        <taxon>Tepidiforma</taxon>
    </lineage>
</organism>
<reference evidence="6 7" key="1">
    <citation type="submission" date="2017-09" db="EMBL/GenBank/DDBJ databases">
        <title>Sequencing the genomes of two abundant thermophiles in Great Basin hot springs: Thermocrinis jamiesonii and novel Chloroflexi Thermoflexus hugenholtzii.</title>
        <authorList>
            <person name="Hedlund B."/>
        </authorList>
    </citation>
    <scope>NUCLEOTIDE SEQUENCE [LARGE SCALE GENOMIC DNA]</scope>
    <source>
        <strain evidence="6 7">G233</strain>
    </source>
</reference>
<feature type="domain" description="ABC transporter" evidence="5">
    <location>
        <begin position="6"/>
        <end position="229"/>
    </location>
</feature>
<dbReference type="Gene3D" id="3.40.50.300">
    <property type="entry name" value="P-loop containing nucleotide triphosphate hydrolases"/>
    <property type="match status" value="1"/>
</dbReference>
<dbReference type="PANTHER" id="PTHR42711:SF5">
    <property type="entry name" value="ABC TRANSPORTER ATP-BINDING PROTEIN NATA"/>
    <property type="match status" value="1"/>
</dbReference>
<comment type="similarity">
    <text evidence="1">Belongs to the ABC transporter superfamily.</text>
</comment>
<dbReference type="AlphaFoldDB" id="A0A2A9HJI5"/>
<evidence type="ECO:0000256" key="4">
    <source>
        <dbReference type="ARBA" id="ARBA00022840"/>
    </source>
</evidence>
<dbReference type="Proteomes" id="UP000223071">
    <property type="component" value="Unassembled WGS sequence"/>
</dbReference>
<dbReference type="InterPro" id="IPR027417">
    <property type="entry name" value="P-loop_NTPase"/>
</dbReference>
<evidence type="ECO:0000259" key="5">
    <source>
        <dbReference type="PROSITE" id="PS50893"/>
    </source>
</evidence>
<dbReference type="InterPro" id="IPR003439">
    <property type="entry name" value="ABC_transporter-like_ATP-bd"/>
</dbReference>
<comment type="caution">
    <text evidence="6">The sequence shown here is derived from an EMBL/GenBank/DDBJ whole genome shotgun (WGS) entry which is preliminary data.</text>
</comment>
<keyword evidence="3" id="KW-0547">Nucleotide-binding</keyword>
<keyword evidence="7" id="KW-1185">Reference proteome</keyword>
<dbReference type="PROSITE" id="PS50893">
    <property type="entry name" value="ABC_TRANSPORTER_2"/>
    <property type="match status" value="1"/>
</dbReference>
<dbReference type="PANTHER" id="PTHR42711">
    <property type="entry name" value="ABC TRANSPORTER ATP-BINDING PROTEIN"/>
    <property type="match status" value="1"/>
</dbReference>
<evidence type="ECO:0000313" key="7">
    <source>
        <dbReference type="Proteomes" id="UP000223071"/>
    </source>
</evidence>
<evidence type="ECO:0000256" key="2">
    <source>
        <dbReference type="ARBA" id="ARBA00022448"/>
    </source>
</evidence>
<dbReference type="SMART" id="SM00382">
    <property type="entry name" value="AAA"/>
    <property type="match status" value="1"/>
</dbReference>
<evidence type="ECO:0000256" key="3">
    <source>
        <dbReference type="ARBA" id="ARBA00022741"/>
    </source>
</evidence>
<evidence type="ECO:0000313" key="6">
    <source>
        <dbReference type="EMBL" id="PFG75019.1"/>
    </source>
</evidence>
<name>A0A2A9HJI5_TEPT2</name>
<proteinExistence type="inferred from homology"/>
<evidence type="ECO:0000256" key="1">
    <source>
        <dbReference type="ARBA" id="ARBA00005417"/>
    </source>
</evidence>